<accession>A0ABD1M621</accession>
<sequence length="70" mass="8213">MHENLLEKEILIIRTESTSYFPFWMHSQETVLLKLGRNLVYLISRTSNGSSNVYIIPTFTKNRKQGIKLI</sequence>
<reference evidence="1 2" key="1">
    <citation type="submission" date="2024-08" db="EMBL/GenBank/DDBJ databases">
        <title>Insights into the chromosomal genome structure of Flemingia macrophylla.</title>
        <authorList>
            <person name="Ding Y."/>
            <person name="Zhao Y."/>
            <person name="Bi W."/>
            <person name="Wu M."/>
            <person name="Zhao G."/>
            <person name="Gong Y."/>
            <person name="Li W."/>
            <person name="Zhang P."/>
        </authorList>
    </citation>
    <scope>NUCLEOTIDE SEQUENCE [LARGE SCALE GENOMIC DNA]</scope>
    <source>
        <strain evidence="1">DYQJB</strain>
        <tissue evidence="1">Leaf</tissue>
    </source>
</reference>
<proteinExistence type="predicted"/>
<protein>
    <submittedName>
        <fullName evidence="1">Uncharacterized protein</fullName>
    </submittedName>
</protein>
<dbReference type="Proteomes" id="UP001603857">
    <property type="component" value="Unassembled WGS sequence"/>
</dbReference>
<evidence type="ECO:0000313" key="1">
    <source>
        <dbReference type="EMBL" id="KAL2331260.1"/>
    </source>
</evidence>
<gene>
    <name evidence="1" type="ORF">Fmac_018841</name>
</gene>
<keyword evidence="2" id="KW-1185">Reference proteome</keyword>
<organism evidence="1 2">
    <name type="scientific">Flemingia macrophylla</name>
    <dbReference type="NCBI Taxonomy" id="520843"/>
    <lineage>
        <taxon>Eukaryota</taxon>
        <taxon>Viridiplantae</taxon>
        <taxon>Streptophyta</taxon>
        <taxon>Embryophyta</taxon>
        <taxon>Tracheophyta</taxon>
        <taxon>Spermatophyta</taxon>
        <taxon>Magnoliopsida</taxon>
        <taxon>eudicotyledons</taxon>
        <taxon>Gunneridae</taxon>
        <taxon>Pentapetalae</taxon>
        <taxon>rosids</taxon>
        <taxon>fabids</taxon>
        <taxon>Fabales</taxon>
        <taxon>Fabaceae</taxon>
        <taxon>Papilionoideae</taxon>
        <taxon>50 kb inversion clade</taxon>
        <taxon>NPAAA clade</taxon>
        <taxon>indigoferoid/millettioid clade</taxon>
        <taxon>Phaseoleae</taxon>
        <taxon>Flemingia</taxon>
    </lineage>
</organism>
<evidence type="ECO:0000313" key="2">
    <source>
        <dbReference type="Proteomes" id="UP001603857"/>
    </source>
</evidence>
<dbReference type="EMBL" id="JBGMDY010000006">
    <property type="protein sequence ID" value="KAL2331260.1"/>
    <property type="molecule type" value="Genomic_DNA"/>
</dbReference>
<comment type="caution">
    <text evidence="1">The sequence shown here is derived from an EMBL/GenBank/DDBJ whole genome shotgun (WGS) entry which is preliminary data.</text>
</comment>
<name>A0ABD1M621_9FABA</name>
<dbReference type="AlphaFoldDB" id="A0ABD1M621"/>